<comment type="caution">
    <text evidence="1">The sequence shown here is derived from an EMBL/GenBank/DDBJ whole genome shotgun (WGS) entry which is preliminary data.</text>
</comment>
<evidence type="ECO:0000313" key="1">
    <source>
        <dbReference type="EMBL" id="GAF83124.1"/>
    </source>
</evidence>
<dbReference type="EMBL" id="BARS01007438">
    <property type="protein sequence ID" value="GAF83124.1"/>
    <property type="molecule type" value="Genomic_DNA"/>
</dbReference>
<protein>
    <submittedName>
        <fullName evidence="1">Uncharacterized protein</fullName>
    </submittedName>
</protein>
<reference evidence="1" key="1">
    <citation type="journal article" date="2014" name="Front. Microbiol.">
        <title>High frequency of phylogenetically diverse reductive dehalogenase-homologous genes in deep subseafloor sedimentary metagenomes.</title>
        <authorList>
            <person name="Kawai M."/>
            <person name="Futagami T."/>
            <person name="Toyoda A."/>
            <person name="Takaki Y."/>
            <person name="Nishi S."/>
            <person name="Hori S."/>
            <person name="Arai W."/>
            <person name="Tsubouchi T."/>
            <person name="Morono Y."/>
            <person name="Uchiyama I."/>
            <person name="Ito T."/>
            <person name="Fujiyama A."/>
            <person name="Inagaki F."/>
            <person name="Takami H."/>
        </authorList>
    </citation>
    <scope>NUCLEOTIDE SEQUENCE</scope>
    <source>
        <strain evidence="1">Expedition CK06-06</strain>
    </source>
</reference>
<proteinExistence type="predicted"/>
<accession>X0SPY3</accession>
<gene>
    <name evidence="1" type="ORF">S01H1_14321</name>
</gene>
<name>X0SPY3_9ZZZZ</name>
<organism evidence="1">
    <name type="scientific">marine sediment metagenome</name>
    <dbReference type="NCBI Taxonomy" id="412755"/>
    <lineage>
        <taxon>unclassified sequences</taxon>
        <taxon>metagenomes</taxon>
        <taxon>ecological metagenomes</taxon>
    </lineage>
</organism>
<sequence>MSWQYQGESLNWEEWAEEHDMAAGFHYGALIYLEDNPQNREDIIERYGDEAWHEHWFWIHLNTAEFMRRCGKGSKTQ</sequence>
<dbReference type="AlphaFoldDB" id="X0SPY3"/>